<evidence type="ECO:0000259" key="1">
    <source>
        <dbReference type="SMART" id="SM00849"/>
    </source>
</evidence>
<dbReference type="Proteomes" id="UP000593890">
    <property type="component" value="Chromosome"/>
</dbReference>
<evidence type="ECO:0000313" key="2">
    <source>
        <dbReference type="EMBL" id="BCI59995.1"/>
    </source>
</evidence>
<dbReference type="PANTHER" id="PTHR47619:SF1">
    <property type="entry name" value="EXODEOXYRIBONUCLEASE WALJ"/>
    <property type="match status" value="1"/>
</dbReference>
<keyword evidence="3" id="KW-1185">Reference proteome</keyword>
<sequence>MWSRCFLRVWIRQNLTLRDNFSILRALKPSKEVEAFMSRICTLFSGSSGNCTYLASQEGGILIDAGVSARSIQRALEDRDIDPKTIRAVFVTHEHTDHVAGLRVFCSRFGCKVYSSPGTLAALEEKGMLQKVDSSCIGEETVEAAGMAVRPFPISHDCAQGYGYRIHMPDGRKVAVATDTGVMTDGVREAVHGCDLVVIESNHDVRMLQNGRYPYYLKRRILSQTGHLSNDDCAVELVELVRSGTTRLILAHLSRENNVPELAYETAKSFLTSVGMRQGTDYLLSVAPKASDQKVMVF</sequence>
<dbReference type="PANTHER" id="PTHR47619">
    <property type="entry name" value="METALLO-HYDROLASE YYCJ-RELATED"/>
    <property type="match status" value="1"/>
</dbReference>
<reference evidence="3" key="1">
    <citation type="submission" date="2020-07" db="EMBL/GenBank/DDBJ databases">
        <title>Complete genome sequencing of Clostridia bacterium strain 12CBH8.</title>
        <authorList>
            <person name="Sakamoto M."/>
            <person name="Murakami T."/>
            <person name="Mori H."/>
        </authorList>
    </citation>
    <scope>NUCLEOTIDE SEQUENCE [LARGE SCALE GENOMIC DNA]</scope>
    <source>
        <strain evidence="3">12CBH8</strain>
    </source>
</reference>
<accession>A0A7I8D1W6</accession>
<proteinExistence type="predicted"/>
<dbReference type="Gene3D" id="3.60.15.10">
    <property type="entry name" value="Ribonuclease Z/Hydroxyacylglutathione hydrolase-like"/>
    <property type="match status" value="1"/>
</dbReference>
<gene>
    <name evidence="2" type="ORF">C12CBH8_06340</name>
</gene>
<name>A0A7I8D1W6_9FIRM</name>
<dbReference type="KEGG" id="sman:C12CBH8_06340"/>
<dbReference type="InterPro" id="IPR001279">
    <property type="entry name" value="Metallo-B-lactamas"/>
</dbReference>
<protein>
    <submittedName>
        <fullName evidence="2">MBL fold hydrolase</fullName>
    </submittedName>
</protein>
<dbReference type="Pfam" id="PF12706">
    <property type="entry name" value="Lactamase_B_2"/>
    <property type="match status" value="1"/>
</dbReference>
<dbReference type="InterPro" id="IPR052533">
    <property type="entry name" value="WalJ/YycJ-like"/>
</dbReference>
<feature type="domain" description="Metallo-beta-lactamase" evidence="1">
    <location>
        <begin position="48"/>
        <end position="227"/>
    </location>
</feature>
<dbReference type="SUPFAM" id="SSF56281">
    <property type="entry name" value="Metallo-hydrolase/oxidoreductase"/>
    <property type="match status" value="1"/>
</dbReference>
<evidence type="ECO:0000313" key="3">
    <source>
        <dbReference type="Proteomes" id="UP000593890"/>
    </source>
</evidence>
<keyword evidence="2" id="KW-0378">Hydrolase</keyword>
<dbReference type="EMBL" id="AP023321">
    <property type="protein sequence ID" value="BCI59995.1"/>
    <property type="molecule type" value="Genomic_DNA"/>
</dbReference>
<dbReference type="SMART" id="SM00849">
    <property type="entry name" value="Lactamase_B"/>
    <property type="match status" value="1"/>
</dbReference>
<organism evidence="2 3">
    <name type="scientific">Solibaculum mannosilyticum</name>
    <dbReference type="NCBI Taxonomy" id="2780922"/>
    <lineage>
        <taxon>Bacteria</taxon>
        <taxon>Bacillati</taxon>
        <taxon>Bacillota</taxon>
        <taxon>Clostridia</taxon>
        <taxon>Eubacteriales</taxon>
        <taxon>Oscillospiraceae</taxon>
        <taxon>Solibaculum</taxon>
    </lineage>
</organism>
<dbReference type="InterPro" id="IPR036866">
    <property type="entry name" value="RibonucZ/Hydroxyglut_hydro"/>
</dbReference>
<dbReference type="GO" id="GO:0016787">
    <property type="term" value="F:hydrolase activity"/>
    <property type="evidence" value="ECO:0007669"/>
    <property type="project" value="UniProtKB-KW"/>
</dbReference>
<dbReference type="AlphaFoldDB" id="A0A7I8D1W6"/>